<keyword evidence="12" id="KW-0966">Cell projection</keyword>
<keyword evidence="8" id="KW-0805">Transcription regulation</keyword>
<keyword evidence="21" id="KW-1185">Reference proteome</keyword>
<dbReference type="GO" id="GO:0042771">
    <property type="term" value="P:intrinsic apoptotic signaling pathway in response to DNA damage by p53 class mediator"/>
    <property type="evidence" value="ECO:0000318"/>
    <property type="project" value="GO_Central"/>
</dbReference>
<feature type="coiled-coil region" evidence="18">
    <location>
        <begin position="101"/>
        <end position="128"/>
    </location>
</feature>
<dbReference type="Proteomes" id="UP000009022">
    <property type="component" value="Unassembled WGS sequence"/>
</dbReference>
<evidence type="ECO:0000256" key="7">
    <source>
        <dbReference type="ARBA" id="ARBA00022553"/>
    </source>
</evidence>
<evidence type="ECO:0000256" key="8">
    <source>
        <dbReference type="ARBA" id="ARBA00023015"/>
    </source>
</evidence>
<evidence type="ECO:0000256" key="15">
    <source>
        <dbReference type="ARBA" id="ARBA00064379"/>
    </source>
</evidence>
<sequence>MEENKAKHSDLSLAGVQRLQEEQAKEAEDCQQNIQQCKKLISDYEDLQSTLETLPYKRSYDIMVPFCGELAFFPGNLVHTNEVTALIGDNWFADVSAKEAQDIANRRKLELNETLSKLEQQRQNLSERLKLNSEFERDLVEKDGDGVIEIKEELTEKDEDLLYPVKRISRLKSNENTKSNISTANEKTKVNTSTSSIETDDAYWDRLEKLEAENEELSDEFTSQYDVQDDTTIRFHHSQKTPKENVPSLAQEISSHSSIERPDQVQKLISQGSHTANESKIVNTATKSFTGEIVEKQSPTTKPAPVTAKTIEKSSTPVSSEVDLKFTAISDGSISFACFKD</sequence>
<keyword evidence="6" id="KW-0678">Repressor</keyword>
<dbReference type="PANTHER" id="PTHR15111">
    <property type="entry name" value="RNA POLYMERASE II SUBUNIT 5-MEDIATING PROTEIN NNX3"/>
    <property type="match status" value="1"/>
</dbReference>
<keyword evidence="5" id="KW-0963">Cytoplasm</keyword>
<dbReference type="STRING" id="10228.B3RVX5"/>
<dbReference type="GO" id="GO:2001243">
    <property type="term" value="P:negative regulation of intrinsic apoptotic signaling pathway"/>
    <property type="evidence" value="ECO:0000318"/>
    <property type="project" value="GO_Central"/>
</dbReference>
<evidence type="ECO:0000256" key="10">
    <source>
        <dbReference type="ARBA" id="ARBA00023163"/>
    </source>
</evidence>
<dbReference type="InterPro" id="IPR052255">
    <property type="entry name" value="RNA_pol_II_subunit5-mediator"/>
</dbReference>
<evidence type="ECO:0000256" key="5">
    <source>
        <dbReference type="ARBA" id="ARBA00022490"/>
    </source>
</evidence>
<evidence type="ECO:0000313" key="21">
    <source>
        <dbReference type="Proteomes" id="UP000009022"/>
    </source>
</evidence>
<dbReference type="GO" id="GO:0019212">
    <property type="term" value="F:phosphatase inhibitor activity"/>
    <property type="evidence" value="ECO:0000318"/>
    <property type="project" value="GO_Central"/>
</dbReference>
<keyword evidence="10" id="KW-0804">Transcription</keyword>
<dbReference type="AlphaFoldDB" id="B3RVX5"/>
<evidence type="ECO:0000256" key="14">
    <source>
        <dbReference type="ARBA" id="ARBA00053952"/>
    </source>
</evidence>
<dbReference type="GO" id="GO:0003682">
    <property type="term" value="F:chromatin binding"/>
    <property type="evidence" value="ECO:0000318"/>
    <property type="project" value="GO_Central"/>
</dbReference>
<dbReference type="PANTHER" id="PTHR15111:SF0">
    <property type="entry name" value="UNCONVENTIONAL PREFOLDIN RPB5 INTERACTOR 1"/>
    <property type="match status" value="1"/>
</dbReference>
<dbReference type="Gene3D" id="1.10.287.370">
    <property type="match status" value="1"/>
</dbReference>
<keyword evidence="9" id="KW-0496">Mitochondrion</keyword>
<name>B3RVX5_TRIAD</name>
<reference evidence="20 21" key="1">
    <citation type="journal article" date="2008" name="Nature">
        <title>The Trichoplax genome and the nature of placozoans.</title>
        <authorList>
            <person name="Srivastava M."/>
            <person name="Begovic E."/>
            <person name="Chapman J."/>
            <person name="Putnam N.H."/>
            <person name="Hellsten U."/>
            <person name="Kawashima T."/>
            <person name="Kuo A."/>
            <person name="Mitros T."/>
            <person name="Salamov A."/>
            <person name="Carpenter M.L."/>
            <person name="Signorovitch A.Y."/>
            <person name="Moreno M.A."/>
            <person name="Kamm K."/>
            <person name="Grimwood J."/>
            <person name="Schmutz J."/>
            <person name="Shapiro H."/>
            <person name="Grigoriev I.V."/>
            <person name="Buss L.W."/>
            <person name="Schierwater B."/>
            <person name="Dellaporta S.L."/>
            <person name="Rokhsar D.S."/>
        </authorList>
    </citation>
    <scope>NUCLEOTIDE SEQUENCE [LARGE SCALE GENOMIC DNA]</scope>
    <source>
        <strain evidence="20 21">Grell-BS-1999</strain>
    </source>
</reference>
<evidence type="ECO:0000313" key="20">
    <source>
        <dbReference type="EMBL" id="EDV26076.1"/>
    </source>
</evidence>
<keyword evidence="11" id="KW-0539">Nucleus</keyword>
<dbReference type="GO" id="GO:0005739">
    <property type="term" value="C:mitochondrion"/>
    <property type="evidence" value="ECO:0007669"/>
    <property type="project" value="UniProtKB-SubCell"/>
</dbReference>
<accession>B3RVX5</accession>
<dbReference type="OMA" id="VEHTHNI"/>
<evidence type="ECO:0000256" key="3">
    <source>
        <dbReference type="ARBA" id="ARBA00004279"/>
    </source>
</evidence>
<dbReference type="GO" id="GO:0003714">
    <property type="term" value="F:transcription corepressor activity"/>
    <property type="evidence" value="ECO:0000318"/>
    <property type="project" value="GO_Central"/>
</dbReference>
<evidence type="ECO:0000256" key="19">
    <source>
        <dbReference type="SAM" id="MobiDB-lite"/>
    </source>
</evidence>
<evidence type="ECO:0000256" key="12">
    <source>
        <dbReference type="ARBA" id="ARBA00023273"/>
    </source>
</evidence>
<feature type="region of interest" description="Disordered" evidence="19">
    <location>
        <begin position="1"/>
        <end position="27"/>
    </location>
</feature>
<dbReference type="InterPro" id="IPR004127">
    <property type="entry name" value="Prefoldin_subunit_alpha"/>
</dbReference>
<feature type="region of interest" description="Disordered" evidence="19">
    <location>
        <begin position="236"/>
        <end position="262"/>
    </location>
</feature>
<dbReference type="FunFam" id="1.10.287.370:FF:000008">
    <property type="entry name" value="unconventional prefoldin RPB5 interactor 1"/>
    <property type="match status" value="1"/>
</dbReference>
<evidence type="ECO:0000256" key="6">
    <source>
        <dbReference type="ARBA" id="ARBA00022491"/>
    </source>
</evidence>
<dbReference type="InterPro" id="IPR009053">
    <property type="entry name" value="Prefoldin"/>
</dbReference>
<evidence type="ECO:0000256" key="2">
    <source>
        <dbReference type="ARBA" id="ARBA00004173"/>
    </source>
</evidence>
<comment type="function">
    <text evidence="14">Plays a central role in maintaining S6K1 signaling and BAD phosphorylation under normal growth conditions thereby protecting cells from potential deleterious effects of sustained S6K1 signaling. The URI1-PPP1CC complex acts as a central component of a negative feedback mechanism that counteracts excessive S6K1 survival signaling to BAD in response to growth factors. Mediates inhibition of PPP1CC phosphatase activity in mitochondria. Coordinates the regulation of nutrient-sensitive gene expression availability in a mTOR-dependent manner. Seems to be a scaffolding protein able to assemble a prefoldin-like complex that contains PFDs and proteins with roles in transcription and ubiquitination.</text>
</comment>
<dbReference type="PhylomeDB" id="B3RVX5"/>
<dbReference type="eggNOG" id="KOG3130">
    <property type="taxonomic scope" value="Eukaryota"/>
</dbReference>
<dbReference type="CTD" id="6752818"/>
<dbReference type="CDD" id="cd23159">
    <property type="entry name" value="Prefoldin_URI1"/>
    <property type="match status" value="1"/>
</dbReference>
<evidence type="ECO:0000256" key="13">
    <source>
        <dbReference type="ARBA" id="ARBA00038295"/>
    </source>
</evidence>
<evidence type="ECO:0000256" key="17">
    <source>
        <dbReference type="ARBA" id="ARBA00082683"/>
    </source>
</evidence>
<evidence type="ECO:0000256" key="4">
    <source>
        <dbReference type="ARBA" id="ARBA00004496"/>
    </source>
</evidence>
<evidence type="ECO:0000256" key="16">
    <source>
        <dbReference type="ARBA" id="ARBA00078910"/>
    </source>
</evidence>
<comment type="subcellular location">
    <subcellularLocation>
        <location evidence="3">Cell projection</location>
        <location evidence="3">Dendrite</location>
    </subcellularLocation>
    <subcellularLocation>
        <location evidence="4">Cytoplasm</location>
    </subcellularLocation>
    <subcellularLocation>
        <location evidence="2">Mitochondrion</location>
    </subcellularLocation>
    <subcellularLocation>
        <location evidence="1">Nucleus</location>
    </subcellularLocation>
</comment>
<dbReference type="OrthoDB" id="21413at2759"/>
<evidence type="ECO:0000256" key="11">
    <source>
        <dbReference type="ARBA" id="ARBA00023242"/>
    </source>
</evidence>
<feature type="compositionally biased region" description="Basic and acidic residues" evidence="19">
    <location>
        <begin position="1"/>
        <end position="10"/>
    </location>
</feature>
<keyword evidence="18" id="KW-0175">Coiled coil</keyword>
<dbReference type="InParanoid" id="B3RVX5"/>
<comment type="similarity">
    <text evidence="13">Belongs to the RNA polymerase II subunit 5-mediating protein family.</text>
</comment>
<organism evidence="20 21">
    <name type="scientific">Trichoplax adhaerens</name>
    <name type="common">Trichoplax reptans</name>
    <dbReference type="NCBI Taxonomy" id="10228"/>
    <lineage>
        <taxon>Eukaryota</taxon>
        <taxon>Metazoa</taxon>
        <taxon>Placozoa</taxon>
        <taxon>Uniplacotomia</taxon>
        <taxon>Trichoplacea</taxon>
        <taxon>Trichoplacidae</taxon>
        <taxon>Trichoplax</taxon>
    </lineage>
</organism>
<dbReference type="EMBL" id="DS985244">
    <property type="protein sequence ID" value="EDV26076.1"/>
    <property type="molecule type" value="Genomic_DNA"/>
</dbReference>
<dbReference type="GO" id="GO:0030425">
    <property type="term" value="C:dendrite"/>
    <property type="evidence" value="ECO:0007669"/>
    <property type="project" value="UniProtKB-SubCell"/>
</dbReference>
<gene>
    <name evidence="20" type="ORF">TRIADDRAFT_55810</name>
</gene>
<evidence type="ECO:0000256" key="9">
    <source>
        <dbReference type="ARBA" id="ARBA00023128"/>
    </source>
</evidence>
<dbReference type="GO" id="GO:0005634">
    <property type="term" value="C:nucleus"/>
    <property type="evidence" value="ECO:0007669"/>
    <property type="project" value="UniProtKB-SubCell"/>
</dbReference>
<protein>
    <recommendedName>
        <fullName evidence="17">Protein phosphatase 1 regulatory subunit 19</fullName>
    </recommendedName>
    <alternativeName>
        <fullName evidence="16">RNA polymerase II subunit 5-mediating protein</fullName>
    </alternativeName>
</protein>
<feature type="region of interest" description="Disordered" evidence="19">
    <location>
        <begin position="292"/>
        <end position="312"/>
    </location>
</feature>
<keyword evidence="7" id="KW-0597">Phosphoprotein</keyword>
<proteinExistence type="inferred from homology"/>
<dbReference type="Pfam" id="PF02996">
    <property type="entry name" value="Prefoldin"/>
    <property type="match status" value="1"/>
</dbReference>
<evidence type="ECO:0000256" key="18">
    <source>
        <dbReference type="SAM" id="Coils"/>
    </source>
</evidence>
<dbReference type="GO" id="GO:0000122">
    <property type="term" value="P:negative regulation of transcription by RNA polymerase II"/>
    <property type="evidence" value="ECO:0000318"/>
    <property type="project" value="GO_Central"/>
</dbReference>
<feature type="compositionally biased region" description="Low complexity" evidence="19">
    <location>
        <begin position="299"/>
        <end position="309"/>
    </location>
</feature>
<evidence type="ECO:0000256" key="1">
    <source>
        <dbReference type="ARBA" id="ARBA00004123"/>
    </source>
</evidence>
<dbReference type="RefSeq" id="XP_002112109.1">
    <property type="nucleotide sequence ID" value="XM_002112073.1"/>
</dbReference>
<dbReference type="HOGENOM" id="CLU_062317_0_0_1"/>
<dbReference type="SUPFAM" id="SSF46579">
    <property type="entry name" value="Prefoldin"/>
    <property type="match status" value="1"/>
</dbReference>
<dbReference type="GeneID" id="6752818"/>
<dbReference type="KEGG" id="tad:TRIADDRAFT_55810"/>
<comment type="subunit">
    <text evidence="15">Homodimer. Component of the PAQosome complex which is responsible for the biogenesis of several protein complexes and which consists of R2TP complex members RUVBL1, RUVBL2, RPAP3 and PIH1D1, URI complex members PFDN2, PFDN6, PDRG1, UXT and URI1 as well as ASDURF, POLR2E and DNAAF10/WDR92. Interacts with POLR2E/RPB5, RUVBL2 and RUVBL1. Interacts with PFDN2, PFDN4 and STAP1; the interactions are phosphorylation-dependent and occur in a growth-dependent manner in the mitochondrion. Interacts with UXT. Interacts with PPP1CC; the interaction is phosphorylation-dependent and occurs in a growth factor-dependent manner. Interacts (via the middle C-terminal region) with GTF2F1 and GTF2F2. Interacts with DMAP1. Interacts with TSC1 and TSC2. Interacts with PRPF8 and EFTUD2 in a ZNHIT2-dependent manner.</text>
</comment>